<keyword evidence="7" id="KW-1003">Cell membrane</keyword>
<evidence type="ECO:0000256" key="2">
    <source>
        <dbReference type="ARBA" id="ARBA00022692"/>
    </source>
</evidence>
<comment type="function">
    <text evidence="7">Part of the twin-arginine translocation (Tat) system that transports large folded proteins containing a characteristic twin-arginine motif in their signal peptide across membranes. Together with TatB, TatC is part of a receptor directly interacting with Tat signal peptides.</text>
</comment>
<dbReference type="NCBIfam" id="TIGR00945">
    <property type="entry name" value="tatC"/>
    <property type="match status" value="1"/>
</dbReference>
<evidence type="ECO:0000256" key="4">
    <source>
        <dbReference type="ARBA" id="ARBA00022989"/>
    </source>
</evidence>
<feature type="transmembrane region" description="Helical" evidence="7">
    <location>
        <begin position="139"/>
        <end position="161"/>
    </location>
</feature>
<comment type="subunit">
    <text evidence="7">The Tat system comprises two distinct complexes: a TatABC complex, containing multiple copies of TatA, TatB and TatC subunits, and a separate TatA complex, containing only TatA subunits. Substrates initially bind to the TatABC complex, which probably triggers association of the separate TatA complex to form the active translocon.</text>
</comment>
<keyword evidence="2 7" id="KW-0812">Transmembrane</keyword>
<gene>
    <name evidence="7 8" type="primary">tatC</name>
    <name evidence="8" type="ORF">ACFP57_06345</name>
</gene>
<dbReference type="InterPro" id="IPR002033">
    <property type="entry name" value="TatC"/>
</dbReference>
<sequence length="288" mass="31850">MADASGATAVRRRRLDLSWLRPPKPDDEGSMALVDHLRELRYRVIVSVIAILVAFGICWNWNQFLYRQVFRPYNQAIAWYVQAHPDGSVDLVTDGIAGALMLVLKTCLYAGIIASCPVWLYQLWAFIAPGLLAKEKKYALAFMGSAIPLFLSGVALAYWIAPKGFAVLLGFTPDDVTNLQDVSKFLQFLTIMLLVFGLSFLLPVVLVALNLMGVVRARTLSRFRIPAIFICFVFGAVATPSVDPFSMLAMAIPMALMYIISEVICHANDRRRGITADGDIDAELVSVD</sequence>
<evidence type="ECO:0000256" key="6">
    <source>
        <dbReference type="ARBA" id="ARBA00023136"/>
    </source>
</evidence>
<keyword evidence="6 7" id="KW-0472">Membrane</keyword>
<dbReference type="HAMAP" id="MF_00902">
    <property type="entry name" value="TatC"/>
    <property type="match status" value="1"/>
</dbReference>
<reference evidence="9" key="1">
    <citation type="journal article" date="2019" name="Int. J. Syst. Evol. Microbiol.">
        <title>The Global Catalogue of Microorganisms (GCM) 10K type strain sequencing project: providing services to taxonomists for standard genome sequencing and annotation.</title>
        <authorList>
            <consortium name="The Broad Institute Genomics Platform"/>
            <consortium name="The Broad Institute Genome Sequencing Center for Infectious Disease"/>
            <person name="Wu L."/>
            <person name="Ma J."/>
        </authorList>
    </citation>
    <scope>NUCLEOTIDE SEQUENCE [LARGE SCALE GENOMIC DNA]</scope>
    <source>
        <strain evidence="9">CGMCC 1.15277</strain>
    </source>
</reference>
<evidence type="ECO:0000256" key="5">
    <source>
        <dbReference type="ARBA" id="ARBA00023010"/>
    </source>
</evidence>
<dbReference type="RefSeq" id="WP_343885608.1">
    <property type="nucleotide sequence ID" value="NZ_BAAAKI010000009.1"/>
</dbReference>
<feature type="transmembrane region" description="Helical" evidence="7">
    <location>
        <begin position="108"/>
        <end position="127"/>
    </location>
</feature>
<keyword evidence="7" id="KW-0813">Transport</keyword>
<feature type="transmembrane region" description="Helical" evidence="7">
    <location>
        <begin position="223"/>
        <end position="239"/>
    </location>
</feature>
<comment type="subcellular location">
    <subcellularLocation>
        <location evidence="7">Cell membrane</location>
        <topology evidence="7">Multi-pass membrane protein</topology>
    </subcellularLocation>
    <subcellularLocation>
        <location evidence="1">Membrane</location>
        <topology evidence="1">Multi-pass membrane protein</topology>
    </subcellularLocation>
</comment>
<dbReference type="Proteomes" id="UP001596266">
    <property type="component" value="Unassembled WGS sequence"/>
</dbReference>
<evidence type="ECO:0000256" key="1">
    <source>
        <dbReference type="ARBA" id="ARBA00004141"/>
    </source>
</evidence>
<comment type="caution">
    <text evidence="8">The sequence shown here is derived from an EMBL/GenBank/DDBJ whole genome shotgun (WGS) entry which is preliminary data.</text>
</comment>
<feature type="transmembrane region" description="Helical" evidence="7">
    <location>
        <begin position="185"/>
        <end position="211"/>
    </location>
</feature>
<protein>
    <recommendedName>
        <fullName evidence="7">Sec-independent protein translocase protein TatC</fullName>
    </recommendedName>
</protein>
<keyword evidence="4 7" id="KW-1133">Transmembrane helix</keyword>
<dbReference type="PANTHER" id="PTHR30371">
    <property type="entry name" value="SEC-INDEPENDENT PROTEIN TRANSLOCASE PROTEIN TATC"/>
    <property type="match status" value="1"/>
</dbReference>
<feature type="transmembrane region" description="Helical" evidence="7">
    <location>
        <begin position="40"/>
        <end position="62"/>
    </location>
</feature>
<keyword evidence="9" id="KW-1185">Reference proteome</keyword>
<keyword evidence="3 7" id="KW-0653">Protein transport</keyword>
<dbReference type="PANTHER" id="PTHR30371:SF0">
    <property type="entry name" value="SEC-INDEPENDENT PROTEIN TRANSLOCASE PROTEIN TATC, CHLOROPLASTIC-RELATED"/>
    <property type="match status" value="1"/>
</dbReference>
<dbReference type="Pfam" id="PF00902">
    <property type="entry name" value="TatC"/>
    <property type="match status" value="1"/>
</dbReference>
<evidence type="ECO:0000256" key="3">
    <source>
        <dbReference type="ARBA" id="ARBA00022927"/>
    </source>
</evidence>
<organism evidence="8 9">
    <name type="scientific">Luteococcus sanguinis</name>
    <dbReference type="NCBI Taxonomy" id="174038"/>
    <lineage>
        <taxon>Bacteria</taxon>
        <taxon>Bacillati</taxon>
        <taxon>Actinomycetota</taxon>
        <taxon>Actinomycetes</taxon>
        <taxon>Propionibacteriales</taxon>
        <taxon>Propionibacteriaceae</taxon>
        <taxon>Luteococcus</taxon>
    </lineage>
</organism>
<feature type="transmembrane region" description="Helical" evidence="7">
    <location>
        <begin position="245"/>
        <end position="265"/>
    </location>
</feature>
<evidence type="ECO:0000313" key="8">
    <source>
        <dbReference type="EMBL" id="MFC6396604.1"/>
    </source>
</evidence>
<name>A0ABW1X1E6_9ACTN</name>
<dbReference type="EMBL" id="JBHSUA010000013">
    <property type="protein sequence ID" value="MFC6396604.1"/>
    <property type="molecule type" value="Genomic_DNA"/>
</dbReference>
<comment type="similarity">
    <text evidence="7">Belongs to the TatC family.</text>
</comment>
<evidence type="ECO:0000313" key="9">
    <source>
        <dbReference type="Proteomes" id="UP001596266"/>
    </source>
</evidence>
<proteinExistence type="inferred from homology"/>
<accession>A0ABW1X1E6</accession>
<keyword evidence="5 7" id="KW-0811">Translocation</keyword>
<dbReference type="PRINTS" id="PR01840">
    <property type="entry name" value="TATCFAMILY"/>
</dbReference>
<evidence type="ECO:0000256" key="7">
    <source>
        <dbReference type="HAMAP-Rule" id="MF_00902"/>
    </source>
</evidence>